<dbReference type="InterPro" id="IPR000702">
    <property type="entry name" value="Ribosomal_uL6-like"/>
</dbReference>
<dbReference type="GO" id="GO:0003735">
    <property type="term" value="F:structural constituent of ribosome"/>
    <property type="evidence" value="ECO:0007669"/>
    <property type="project" value="UniProtKB-UniRule"/>
</dbReference>
<keyword evidence="2 4" id="KW-0689">Ribosomal protein</keyword>
<dbReference type="PRINTS" id="PR00059">
    <property type="entry name" value="RIBOSOMALL6"/>
</dbReference>
<dbReference type="GO" id="GO:0002181">
    <property type="term" value="P:cytoplasmic translation"/>
    <property type="evidence" value="ECO:0007669"/>
    <property type="project" value="TreeGrafter"/>
</dbReference>
<dbReference type="InterPro" id="IPR036789">
    <property type="entry name" value="Ribosomal_uL6-like_a/b-dom_sf"/>
</dbReference>
<gene>
    <name evidence="4" type="primary">rplF</name>
    <name evidence="8" type="ORF">UW63_C0003G0028</name>
</gene>
<dbReference type="FunFam" id="3.90.930.12:FF:000001">
    <property type="entry name" value="50S ribosomal protein L6"/>
    <property type="match status" value="1"/>
</dbReference>
<evidence type="ECO:0000256" key="3">
    <source>
        <dbReference type="ARBA" id="ARBA00023274"/>
    </source>
</evidence>
<dbReference type="HAMAP" id="MF_01365_B">
    <property type="entry name" value="Ribosomal_uL6_B"/>
    <property type="match status" value="1"/>
</dbReference>
<sequence>MSRIGLKPINVPSGVEVIIEGQKVTVKGSKGILSMVFPDCVRLNREADEIRVVVDKPEVKQERSLWGTFRAHLQNMIQGVSEGFSRSLEVNGVGYRANVSGNILTLEVGYSHDVNFKLPEGIAAKVEKSIVTISGIDKQIVGETAAQIRRIRKPEPYKGTGIKYTDETVRRKAGKAGKAGTA</sequence>
<proteinExistence type="inferred from homology"/>
<reference evidence="8 9" key="1">
    <citation type="journal article" date="2015" name="Nature">
        <title>rRNA introns, odd ribosomes, and small enigmatic genomes across a large radiation of phyla.</title>
        <authorList>
            <person name="Brown C.T."/>
            <person name="Hug L.A."/>
            <person name="Thomas B.C."/>
            <person name="Sharon I."/>
            <person name="Castelle C.J."/>
            <person name="Singh A."/>
            <person name="Wilkins M.J."/>
            <person name="Williams K.H."/>
            <person name="Banfield J.F."/>
        </authorList>
    </citation>
    <scope>NUCLEOTIDE SEQUENCE [LARGE SCALE GENOMIC DNA]</scope>
</reference>
<comment type="function">
    <text evidence="4 6">This protein binds to the 23S rRNA, and is important in its secondary structure. It is located near the subunit interface in the base of the L7/L12 stalk, and near the tRNA binding site of the peptidyltransferase center.</text>
</comment>
<keyword evidence="4 6" id="KW-0694">RNA-binding</keyword>
<evidence type="ECO:0000313" key="8">
    <source>
        <dbReference type="EMBL" id="KKT72011.1"/>
    </source>
</evidence>
<comment type="similarity">
    <text evidence="1 4 5">Belongs to the universal ribosomal protein uL6 family.</text>
</comment>
<evidence type="ECO:0000259" key="7">
    <source>
        <dbReference type="Pfam" id="PF00347"/>
    </source>
</evidence>
<evidence type="ECO:0000256" key="6">
    <source>
        <dbReference type="RuleBase" id="RU003870"/>
    </source>
</evidence>
<evidence type="ECO:0000256" key="2">
    <source>
        <dbReference type="ARBA" id="ARBA00022980"/>
    </source>
</evidence>
<dbReference type="GO" id="GO:0019843">
    <property type="term" value="F:rRNA binding"/>
    <property type="evidence" value="ECO:0007669"/>
    <property type="project" value="UniProtKB-UniRule"/>
</dbReference>
<keyword evidence="3 4" id="KW-0687">Ribonucleoprotein</keyword>
<accession>A0A0G1JKA7</accession>
<dbReference type="PIRSF" id="PIRSF002162">
    <property type="entry name" value="Ribosomal_L6"/>
    <property type="match status" value="1"/>
</dbReference>
<feature type="domain" description="Large ribosomal subunit protein uL6 alpha-beta" evidence="7">
    <location>
        <begin position="92"/>
        <end position="164"/>
    </location>
</feature>
<evidence type="ECO:0000256" key="1">
    <source>
        <dbReference type="ARBA" id="ARBA00009356"/>
    </source>
</evidence>
<dbReference type="InterPro" id="IPR019906">
    <property type="entry name" value="Ribosomal_uL6_bac-type"/>
</dbReference>
<dbReference type="PATRIC" id="fig|1619000.3.peg.79"/>
<feature type="domain" description="Large ribosomal subunit protein uL6 alpha-beta" evidence="7">
    <location>
        <begin position="11"/>
        <end position="83"/>
    </location>
</feature>
<comment type="subunit">
    <text evidence="4">Part of the 50S ribosomal subunit.</text>
</comment>
<evidence type="ECO:0000256" key="4">
    <source>
        <dbReference type="HAMAP-Rule" id="MF_01365"/>
    </source>
</evidence>
<dbReference type="SUPFAM" id="SSF56053">
    <property type="entry name" value="Ribosomal protein L6"/>
    <property type="match status" value="2"/>
</dbReference>
<dbReference type="PANTHER" id="PTHR11655:SF14">
    <property type="entry name" value="LARGE RIBOSOMAL SUBUNIT PROTEIN UL6M"/>
    <property type="match status" value="1"/>
</dbReference>
<protein>
    <recommendedName>
        <fullName evidence="4">Large ribosomal subunit protein uL6</fullName>
    </recommendedName>
</protein>
<comment type="caution">
    <text evidence="8">The sequence shown here is derived from an EMBL/GenBank/DDBJ whole genome shotgun (WGS) entry which is preliminary data.</text>
</comment>
<dbReference type="NCBIfam" id="TIGR03654">
    <property type="entry name" value="L6_bact"/>
    <property type="match status" value="1"/>
</dbReference>
<name>A0A0G1JKA7_9BACT</name>
<dbReference type="EMBL" id="LCJB01000003">
    <property type="protein sequence ID" value="KKT72011.1"/>
    <property type="molecule type" value="Genomic_DNA"/>
</dbReference>
<dbReference type="PANTHER" id="PTHR11655">
    <property type="entry name" value="60S/50S RIBOSOMAL PROTEIN L6/L9"/>
    <property type="match status" value="1"/>
</dbReference>
<organism evidence="8 9">
    <name type="scientific">Candidatus Uhrbacteria bacterium GW2011_GWF2_44_350</name>
    <dbReference type="NCBI Taxonomy" id="1619000"/>
    <lineage>
        <taxon>Bacteria</taxon>
        <taxon>Candidatus Uhriibacteriota</taxon>
    </lineage>
</organism>
<keyword evidence="4 6" id="KW-0699">rRNA-binding</keyword>
<dbReference type="Proteomes" id="UP000034154">
    <property type="component" value="Unassembled WGS sequence"/>
</dbReference>
<dbReference type="GO" id="GO:0022625">
    <property type="term" value="C:cytosolic large ribosomal subunit"/>
    <property type="evidence" value="ECO:0007669"/>
    <property type="project" value="UniProtKB-UniRule"/>
</dbReference>
<dbReference type="Gene3D" id="3.90.930.12">
    <property type="entry name" value="Ribosomal protein L6, alpha-beta domain"/>
    <property type="match status" value="2"/>
</dbReference>
<dbReference type="InterPro" id="IPR020040">
    <property type="entry name" value="Ribosomal_uL6_a/b-dom"/>
</dbReference>
<evidence type="ECO:0000313" key="9">
    <source>
        <dbReference type="Proteomes" id="UP000034154"/>
    </source>
</evidence>
<evidence type="ECO:0000256" key="5">
    <source>
        <dbReference type="RuleBase" id="RU003869"/>
    </source>
</evidence>
<dbReference type="Pfam" id="PF00347">
    <property type="entry name" value="Ribosomal_L6"/>
    <property type="match status" value="2"/>
</dbReference>
<dbReference type="AlphaFoldDB" id="A0A0G1JKA7"/>